<proteinExistence type="predicted"/>
<sequence length="80" mass="9333">MVRQLSFTDGINADILQTRLNKNFTRQDSLREKHYLRNHSVSCVRNQTSLTKALHWETCTAPRSFGYNTSCLCLQACIYY</sequence>
<evidence type="ECO:0000313" key="2">
    <source>
        <dbReference type="Proteomes" id="UP001054252"/>
    </source>
</evidence>
<evidence type="ECO:0000313" key="1">
    <source>
        <dbReference type="EMBL" id="GKV24381.1"/>
    </source>
</evidence>
<organism evidence="1 2">
    <name type="scientific">Rubroshorea leprosula</name>
    <dbReference type="NCBI Taxonomy" id="152421"/>
    <lineage>
        <taxon>Eukaryota</taxon>
        <taxon>Viridiplantae</taxon>
        <taxon>Streptophyta</taxon>
        <taxon>Embryophyta</taxon>
        <taxon>Tracheophyta</taxon>
        <taxon>Spermatophyta</taxon>
        <taxon>Magnoliopsida</taxon>
        <taxon>eudicotyledons</taxon>
        <taxon>Gunneridae</taxon>
        <taxon>Pentapetalae</taxon>
        <taxon>rosids</taxon>
        <taxon>malvids</taxon>
        <taxon>Malvales</taxon>
        <taxon>Dipterocarpaceae</taxon>
        <taxon>Rubroshorea</taxon>
    </lineage>
</organism>
<dbReference type="AlphaFoldDB" id="A0AAV5KID7"/>
<keyword evidence="2" id="KW-1185">Reference proteome</keyword>
<accession>A0AAV5KID7</accession>
<gene>
    <name evidence="1" type="ORF">SLEP1_g33999</name>
</gene>
<dbReference type="EMBL" id="BPVZ01000065">
    <property type="protein sequence ID" value="GKV24381.1"/>
    <property type="molecule type" value="Genomic_DNA"/>
</dbReference>
<name>A0AAV5KID7_9ROSI</name>
<reference evidence="1 2" key="1">
    <citation type="journal article" date="2021" name="Commun. Biol.">
        <title>The genome of Shorea leprosula (Dipterocarpaceae) highlights the ecological relevance of drought in aseasonal tropical rainforests.</title>
        <authorList>
            <person name="Ng K.K.S."/>
            <person name="Kobayashi M.J."/>
            <person name="Fawcett J.A."/>
            <person name="Hatakeyama M."/>
            <person name="Paape T."/>
            <person name="Ng C.H."/>
            <person name="Ang C.C."/>
            <person name="Tnah L.H."/>
            <person name="Lee C.T."/>
            <person name="Nishiyama T."/>
            <person name="Sese J."/>
            <person name="O'Brien M.J."/>
            <person name="Copetti D."/>
            <person name="Mohd Noor M.I."/>
            <person name="Ong R.C."/>
            <person name="Putra M."/>
            <person name="Sireger I.Z."/>
            <person name="Indrioko S."/>
            <person name="Kosugi Y."/>
            <person name="Izuno A."/>
            <person name="Isagi Y."/>
            <person name="Lee S.L."/>
            <person name="Shimizu K.K."/>
        </authorList>
    </citation>
    <scope>NUCLEOTIDE SEQUENCE [LARGE SCALE GENOMIC DNA]</scope>
    <source>
        <strain evidence="1">214</strain>
    </source>
</reference>
<protein>
    <submittedName>
        <fullName evidence="1">Uncharacterized protein</fullName>
    </submittedName>
</protein>
<dbReference type="Proteomes" id="UP001054252">
    <property type="component" value="Unassembled WGS sequence"/>
</dbReference>
<comment type="caution">
    <text evidence="1">The sequence shown here is derived from an EMBL/GenBank/DDBJ whole genome shotgun (WGS) entry which is preliminary data.</text>
</comment>